<protein>
    <recommendedName>
        <fullName evidence="2">MSV199 domain-containing protein</fullName>
    </recommendedName>
</protein>
<dbReference type="RefSeq" id="YP_010084894.1">
    <property type="nucleotide sequence ID" value="NC_055165.1"/>
</dbReference>
<keyword evidence="4" id="KW-1185">Reference proteome</keyword>
<dbReference type="GeneID" id="65099914"/>
<reference evidence="3" key="2">
    <citation type="journal article" date="2017" name="Sci. Rep.">
        <title>Characterization of a new member of Iridoviridae, Shrimp hemocyte iridescent virus (SHIV), found in white leg shrimp (Litopenaeus vannamei).</title>
        <authorList>
            <person name="Qiu L."/>
            <person name="Chen M.M."/>
            <person name="Wan X.Y."/>
            <person name="Li C."/>
            <person name="Zhang Q.L."/>
            <person name="Wang R.Y."/>
            <person name="Cheng D.Y."/>
            <person name="Dong X."/>
            <person name="Yang B."/>
            <person name="Wang X.H."/>
            <person name="Xiang J.H."/>
            <person name="Huang J."/>
        </authorList>
    </citation>
    <scope>NUCLEOTIDE SEQUENCE [LARGE SCALE GENOMIC DNA]</scope>
    <source>
        <strain evidence="3">20141215</strain>
    </source>
</reference>
<dbReference type="Pfam" id="PF10553">
    <property type="entry name" value="MSV199"/>
    <property type="match status" value="1"/>
</dbReference>
<dbReference type="Proteomes" id="UP000297192">
    <property type="component" value="Segment"/>
</dbReference>
<reference evidence="3" key="1">
    <citation type="journal article" date="2017" name="Arch. Virol.">
        <title>Complete genome sequence of shrimp hemocyte iridescent virus (SHIV) isolated from white leg shrimp, Litopenaeus vannamei.</title>
        <authorList>
            <person name="Qiu L."/>
            <person name="Chen M.M."/>
            <person name="Wang R.Y."/>
            <person name="Wan X.Y."/>
            <person name="Li C."/>
            <person name="Zhang Q.L."/>
            <person name="Dong X."/>
            <person name="Yang B."/>
            <person name="Xiang J.H."/>
            <person name="Huang J."/>
        </authorList>
    </citation>
    <scope>NUCLEOTIDE SEQUENCE [LARGE SCALE GENOMIC DNA]</scope>
    <source>
        <strain evidence="3">20141215</strain>
    </source>
</reference>
<evidence type="ECO:0000259" key="2">
    <source>
        <dbReference type="Pfam" id="PF10553"/>
    </source>
</evidence>
<evidence type="ECO:0000313" key="3">
    <source>
        <dbReference type="EMBL" id="ATE87151.1"/>
    </source>
</evidence>
<dbReference type="InterPro" id="IPR018879">
    <property type="entry name" value="MSV199_dom"/>
</dbReference>
<feature type="coiled-coil region" evidence="1">
    <location>
        <begin position="101"/>
        <end position="213"/>
    </location>
</feature>
<feature type="domain" description="MSV199" evidence="2">
    <location>
        <begin position="2"/>
        <end position="74"/>
    </location>
</feature>
<proteinExistence type="predicted"/>
<dbReference type="EMBL" id="MF599468">
    <property type="protein sequence ID" value="ATE87151.1"/>
    <property type="molecule type" value="Genomic_DNA"/>
</dbReference>
<sequence>MKSHEIDFSEIKNTDPKFERYPDLAEEAKKYSKAALKSKRWIVMDSDDFKEMVMCLRTKKAKDIRRYYLSIEKLFKMYCEYTLHFNTRREERRVLEKQREIEQKDKDIGKKECTIEALRREIREANENAERIRQAEKEEADRKHADLMARNDAVLAYSKYNKDKLDDAVEKLEIVEENLDDANGNLLIANEKLEEAVERIGNVEENLEIVRNVAVPKPLNEKKLHKIGLVKMSPDYVPDPMDPGYVRECNAIIIRRQKDSFDFRVKQIRGYGNGTNQNAEILIERENPNSINLSNRLREHEKDGAFYFTGACGIRYTDAGNDQVMIDLVEQIHQARLDM</sequence>
<keyword evidence="1" id="KW-0175">Coiled coil</keyword>
<gene>
    <name evidence="3" type="primary">142R</name>
</gene>
<evidence type="ECO:0000313" key="4">
    <source>
        <dbReference type="Proteomes" id="UP000297192"/>
    </source>
</evidence>
<organism evidence="3">
    <name type="scientific">Shrimp hemocyte iridescent virus</name>
    <dbReference type="NCBI Taxonomy" id="2039780"/>
    <lineage>
        <taxon>Viruses</taxon>
        <taxon>Varidnaviria</taxon>
        <taxon>Bamfordvirae</taxon>
        <taxon>Nucleocytoviricota</taxon>
        <taxon>Megaviricetes</taxon>
        <taxon>Pimascovirales</taxon>
        <taxon>Pimascovirales incertae sedis</taxon>
        <taxon>Iridoviridae</taxon>
        <taxon>Betairidovirinae</taxon>
        <taxon>Decapodiridovirus</taxon>
        <taxon>Decapodiridovirus litopenaeus1</taxon>
        <taxon>Decapod iridescent virus 1</taxon>
    </lineage>
</organism>
<dbReference type="KEGG" id="vg:65099914"/>
<name>A0A291B0Z3_9VIRU</name>
<accession>A0A291B0Z3</accession>
<evidence type="ECO:0000256" key="1">
    <source>
        <dbReference type="SAM" id="Coils"/>
    </source>
</evidence>